<dbReference type="Proteomes" id="UP000027195">
    <property type="component" value="Unassembled WGS sequence"/>
</dbReference>
<sequence length="257" mass="29448">MGLESLTRSTWADITKSYSPSQIDVVGTLAVQLIFFWALSGIYILLDILFPHYSHPHKLQPRLKQPTLPELRECFWMVARNQMLSTLIHVGIYAVLHLFRLPPSLRFDAALPSLAECIREISLSMLMREVFFYYSHRILHHPSIYPRIHKTHHRFTAPVALAAQYAHPIEHLVANILPIVLPSLILRSHIVTFWIFLAIELAETTTVHSGYDFLHGAAKMHDLHHEKFVVNYGTLGLLDWVHGTGGKSARKHMAESR</sequence>
<accession>A0A067MJ01</accession>
<evidence type="ECO:0000313" key="8">
    <source>
        <dbReference type="Proteomes" id="UP000027195"/>
    </source>
</evidence>
<dbReference type="InParanoid" id="A0A067MJ01"/>
<name>A0A067MJ01_BOTB1</name>
<dbReference type="Pfam" id="PF04116">
    <property type="entry name" value="FA_hydroxylase"/>
    <property type="match status" value="1"/>
</dbReference>
<dbReference type="STRING" id="930990.A0A067MJ01"/>
<organism evidence="7 8">
    <name type="scientific">Botryobasidium botryosum (strain FD-172 SS1)</name>
    <dbReference type="NCBI Taxonomy" id="930990"/>
    <lineage>
        <taxon>Eukaryota</taxon>
        <taxon>Fungi</taxon>
        <taxon>Dikarya</taxon>
        <taxon>Basidiomycota</taxon>
        <taxon>Agaricomycotina</taxon>
        <taxon>Agaricomycetes</taxon>
        <taxon>Cantharellales</taxon>
        <taxon>Botryobasidiaceae</taxon>
        <taxon>Botryobasidium</taxon>
    </lineage>
</organism>
<dbReference type="EMBL" id="KL198031">
    <property type="protein sequence ID" value="KDQ15753.1"/>
    <property type="molecule type" value="Genomic_DNA"/>
</dbReference>
<reference evidence="8" key="1">
    <citation type="journal article" date="2014" name="Proc. Natl. Acad. Sci. U.S.A.">
        <title>Extensive sampling of basidiomycete genomes demonstrates inadequacy of the white-rot/brown-rot paradigm for wood decay fungi.</title>
        <authorList>
            <person name="Riley R."/>
            <person name="Salamov A.A."/>
            <person name="Brown D.W."/>
            <person name="Nagy L.G."/>
            <person name="Floudas D."/>
            <person name="Held B.W."/>
            <person name="Levasseur A."/>
            <person name="Lombard V."/>
            <person name="Morin E."/>
            <person name="Otillar R."/>
            <person name="Lindquist E.A."/>
            <person name="Sun H."/>
            <person name="LaButti K.M."/>
            <person name="Schmutz J."/>
            <person name="Jabbour D."/>
            <person name="Luo H."/>
            <person name="Baker S.E."/>
            <person name="Pisabarro A.G."/>
            <person name="Walton J.D."/>
            <person name="Blanchette R.A."/>
            <person name="Henrissat B."/>
            <person name="Martin F."/>
            <person name="Cullen D."/>
            <person name="Hibbett D.S."/>
            <person name="Grigoriev I.V."/>
        </authorList>
    </citation>
    <scope>NUCLEOTIDE SEQUENCE [LARGE SCALE GENOMIC DNA]</scope>
    <source>
        <strain evidence="8">FD-172 SS1</strain>
    </source>
</reference>
<evidence type="ECO:0000256" key="2">
    <source>
        <dbReference type="ARBA" id="ARBA00022692"/>
    </source>
</evidence>
<dbReference type="GO" id="GO:0016020">
    <property type="term" value="C:membrane"/>
    <property type="evidence" value="ECO:0007669"/>
    <property type="project" value="UniProtKB-SubCell"/>
</dbReference>
<proteinExistence type="predicted"/>
<dbReference type="OrthoDB" id="408954at2759"/>
<dbReference type="InterPro" id="IPR006694">
    <property type="entry name" value="Fatty_acid_hydroxylase"/>
</dbReference>
<comment type="subcellular location">
    <subcellularLocation>
        <location evidence="1">Membrane</location>
    </subcellularLocation>
</comment>
<evidence type="ECO:0000256" key="1">
    <source>
        <dbReference type="ARBA" id="ARBA00004370"/>
    </source>
</evidence>
<protein>
    <recommendedName>
        <fullName evidence="6">Fatty acid hydroxylase domain-containing protein</fullName>
    </recommendedName>
</protein>
<dbReference type="AlphaFoldDB" id="A0A067MJ01"/>
<feature type="domain" description="Fatty acid hydroxylase" evidence="6">
    <location>
        <begin position="123"/>
        <end position="244"/>
    </location>
</feature>
<evidence type="ECO:0000256" key="5">
    <source>
        <dbReference type="SAM" id="Phobius"/>
    </source>
</evidence>
<evidence type="ECO:0000259" key="6">
    <source>
        <dbReference type="Pfam" id="PF04116"/>
    </source>
</evidence>
<dbReference type="GO" id="GO:0005506">
    <property type="term" value="F:iron ion binding"/>
    <property type="evidence" value="ECO:0007669"/>
    <property type="project" value="InterPro"/>
</dbReference>
<dbReference type="GO" id="GO:0016491">
    <property type="term" value="F:oxidoreductase activity"/>
    <property type="evidence" value="ECO:0007669"/>
    <property type="project" value="InterPro"/>
</dbReference>
<feature type="transmembrane region" description="Helical" evidence="5">
    <location>
        <begin position="29"/>
        <end position="53"/>
    </location>
</feature>
<keyword evidence="2 5" id="KW-0812">Transmembrane</keyword>
<dbReference type="PANTHER" id="PTHR11863">
    <property type="entry name" value="STEROL DESATURASE"/>
    <property type="match status" value="1"/>
</dbReference>
<keyword evidence="4 5" id="KW-0472">Membrane</keyword>
<evidence type="ECO:0000256" key="3">
    <source>
        <dbReference type="ARBA" id="ARBA00022989"/>
    </source>
</evidence>
<evidence type="ECO:0000313" key="7">
    <source>
        <dbReference type="EMBL" id="KDQ15753.1"/>
    </source>
</evidence>
<evidence type="ECO:0000256" key="4">
    <source>
        <dbReference type="ARBA" id="ARBA00023136"/>
    </source>
</evidence>
<dbReference type="GO" id="GO:0008610">
    <property type="term" value="P:lipid biosynthetic process"/>
    <property type="evidence" value="ECO:0007669"/>
    <property type="project" value="InterPro"/>
</dbReference>
<keyword evidence="8" id="KW-1185">Reference proteome</keyword>
<keyword evidence="3 5" id="KW-1133">Transmembrane helix</keyword>
<dbReference type="HOGENOM" id="CLU_047036_1_0_1"/>
<dbReference type="InterPro" id="IPR050307">
    <property type="entry name" value="Sterol_Desaturase_Related"/>
</dbReference>
<gene>
    <name evidence="7" type="ORF">BOTBODRAFT_31639</name>
</gene>